<dbReference type="PANTHER" id="PTHR11461:SF211">
    <property type="entry name" value="GH10112P-RELATED"/>
    <property type="match status" value="1"/>
</dbReference>
<name>A0A0N4V2B7_ENTVE</name>
<dbReference type="AlphaFoldDB" id="A0A0N4V2B7"/>
<dbReference type="Proteomes" id="UP000274131">
    <property type="component" value="Unassembled WGS sequence"/>
</dbReference>
<dbReference type="PANTHER" id="PTHR11461">
    <property type="entry name" value="SERINE PROTEASE INHIBITOR, SERPIN"/>
    <property type="match status" value="1"/>
</dbReference>
<keyword evidence="4" id="KW-1185">Reference proteome</keyword>
<dbReference type="InterPro" id="IPR042185">
    <property type="entry name" value="Serpin_sf_2"/>
</dbReference>
<dbReference type="Gene3D" id="3.30.497.10">
    <property type="entry name" value="Antithrombin, subunit I, domain 2"/>
    <property type="match status" value="1"/>
</dbReference>
<dbReference type="InterPro" id="IPR000215">
    <property type="entry name" value="Serpin_fam"/>
</dbReference>
<dbReference type="SUPFAM" id="SSF56574">
    <property type="entry name" value="Serpins"/>
    <property type="match status" value="1"/>
</dbReference>
<dbReference type="InterPro" id="IPR036186">
    <property type="entry name" value="Serpin_sf"/>
</dbReference>
<dbReference type="WBParaSite" id="EVEC_0000413501-mRNA-1">
    <property type="protein sequence ID" value="EVEC_0000413501-mRNA-1"/>
    <property type="gene ID" value="EVEC_0000413501"/>
</dbReference>
<proteinExistence type="inferred from homology"/>
<evidence type="ECO:0000313" key="3">
    <source>
        <dbReference type="EMBL" id="VDD88741.1"/>
    </source>
</evidence>
<evidence type="ECO:0000259" key="2">
    <source>
        <dbReference type="Pfam" id="PF00079"/>
    </source>
</evidence>
<sequence>MMYKVGKFNYYSDGNVQVLGILYKGNKVKMFVLLPVERYGLSTFLEDTDGKKLLSYITRAAWREVEVGLPKFRLEEQFELSETLIRMGLSDAFSTSANFTRMSSKLLFISKVLHKAFIEVIVECLLKNWLTKESSAFVTDYKKN</sequence>
<dbReference type="STRING" id="51028.A0A0N4V2B7"/>
<protein>
    <submittedName>
        <fullName evidence="5">SERPIN domain-containing protein</fullName>
    </submittedName>
</protein>
<reference evidence="5" key="1">
    <citation type="submission" date="2017-02" db="UniProtKB">
        <authorList>
            <consortium name="WormBaseParasite"/>
        </authorList>
    </citation>
    <scope>IDENTIFICATION</scope>
</reference>
<dbReference type="Pfam" id="PF00079">
    <property type="entry name" value="Serpin"/>
    <property type="match status" value="1"/>
</dbReference>
<accession>A0A0N4V2B7</accession>
<organism evidence="5">
    <name type="scientific">Enterobius vermicularis</name>
    <name type="common">Human pinworm</name>
    <dbReference type="NCBI Taxonomy" id="51028"/>
    <lineage>
        <taxon>Eukaryota</taxon>
        <taxon>Metazoa</taxon>
        <taxon>Ecdysozoa</taxon>
        <taxon>Nematoda</taxon>
        <taxon>Chromadorea</taxon>
        <taxon>Rhabditida</taxon>
        <taxon>Spirurina</taxon>
        <taxon>Oxyuridomorpha</taxon>
        <taxon>Oxyuroidea</taxon>
        <taxon>Oxyuridae</taxon>
        <taxon>Enterobius</taxon>
    </lineage>
</organism>
<dbReference type="OrthoDB" id="9518664at2759"/>
<dbReference type="InterPro" id="IPR042178">
    <property type="entry name" value="Serpin_sf_1"/>
</dbReference>
<dbReference type="GO" id="GO:0004867">
    <property type="term" value="F:serine-type endopeptidase inhibitor activity"/>
    <property type="evidence" value="ECO:0007669"/>
    <property type="project" value="InterPro"/>
</dbReference>
<dbReference type="GO" id="GO:0005615">
    <property type="term" value="C:extracellular space"/>
    <property type="evidence" value="ECO:0007669"/>
    <property type="project" value="InterPro"/>
</dbReference>
<dbReference type="Gene3D" id="2.30.39.10">
    <property type="entry name" value="Alpha-1-antitrypsin, domain 1"/>
    <property type="match status" value="1"/>
</dbReference>
<evidence type="ECO:0000313" key="4">
    <source>
        <dbReference type="Proteomes" id="UP000274131"/>
    </source>
</evidence>
<dbReference type="InterPro" id="IPR023796">
    <property type="entry name" value="Serpin_dom"/>
</dbReference>
<feature type="domain" description="Serpin" evidence="2">
    <location>
        <begin position="1"/>
        <end position="120"/>
    </location>
</feature>
<dbReference type="EMBL" id="UXUI01007697">
    <property type="protein sequence ID" value="VDD88741.1"/>
    <property type="molecule type" value="Genomic_DNA"/>
</dbReference>
<evidence type="ECO:0000313" key="5">
    <source>
        <dbReference type="WBParaSite" id="EVEC_0000413501-mRNA-1"/>
    </source>
</evidence>
<comment type="similarity">
    <text evidence="1">Belongs to the serpin family.</text>
</comment>
<reference evidence="3 4" key="2">
    <citation type="submission" date="2018-10" db="EMBL/GenBank/DDBJ databases">
        <authorList>
            <consortium name="Pathogen Informatics"/>
        </authorList>
    </citation>
    <scope>NUCLEOTIDE SEQUENCE [LARGE SCALE GENOMIC DNA]</scope>
</reference>
<evidence type="ECO:0000256" key="1">
    <source>
        <dbReference type="ARBA" id="ARBA00009500"/>
    </source>
</evidence>
<gene>
    <name evidence="3" type="ORF">EVEC_LOCUS3843</name>
</gene>